<protein>
    <submittedName>
        <fullName evidence="2">Uncharacterized protein</fullName>
    </submittedName>
</protein>
<gene>
    <name evidence="2" type="ORF">CO030_04945</name>
</gene>
<feature type="region of interest" description="Disordered" evidence="1">
    <location>
        <begin position="1"/>
        <end position="58"/>
    </location>
</feature>
<sequence length="177" mass="20570">MADAPIRKEETAPQIPSASSFDIKRPEAARTEQMPQQESEKTPEQQPIETHTDEGFLDEAIDGLRSKLRRPKKQKNTIIPQVRDEVTVKVEKIMEEGMADAFKELNPIERQEFKIKGEETALQIRELLKATHVKIKKIFKLLFEWLKMLPGINRFYLEQEAKIKADKIMSLKNRDVD</sequence>
<feature type="compositionally biased region" description="Basic and acidic residues" evidence="1">
    <location>
        <begin position="1"/>
        <end position="11"/>
    </location>
</feature>
<name>A0A2M8F8N3_9BACT</name>
<evidence type="ECO:0000313" key="2">
    <source>
        <dbReference type="EMBL" id="PJC52039.1"/>
    </source>
</evidence>
<dbReference type="EMBL" id="PFRH01000150">
    <property type="protein sequence ID" value="PJC52039.1"/>
    <property type="molecule type" value="Genomic_DNA"/>
</dbReference>
<dbReference type="Proteomes" id="UP000231456">
    <property type="component" value="Unassembled WGS sequence"/>
</dbReference>
<accession>A0A2M8F8N3</accession>
<organism evidence="2 3">
    <name type="scientific">Candidatus Magasanikbacteria bacterium CG_4_9_14_0_2_um_filter_42_11</name>
    <dbReference type="NCBI Taxonomy" id="1974643"/>
    <lineage>
        <taxon>Bacteria</taxon>
        <taxon>Candidatus Magasanikiibacteriota</taxon>
    </lineage>
</organism>
<proteinExistence type="predicted"/>
<reference evidence="3" key="1">
    <citation type="submission" date="2017-09" db="EMBL/GenBank/DDBJ databases">
        <title>Depth-based differentiation of microbial function through sediment-hosted aquifers and enrichment of novel symbionts in the deep terrestrial subsurface.</title>
        <authorList>
            <person name="Probst A.J."/>
            <person name="Ladd B."/>
            <person name="Jarett J.K."/>
            <person name="Geller-Mcgrath D.E."/>
            <person name="Sieber C.M.K."/>
            <person name="Emerson J.B."/>
            <person name="Anantharaman K."/>
            <person name="Thomas B.C."/>
            <person name="Malmstrom R."/>
            <person name="Stieglmeier M."/>
            <person name="Klingl A."/>
            <person name="Woyke T."/>
            <person name="Ryan C.M."/>
            <person name="Banfield J.F."/>
        </authorList>
    </citation>
    <scope>NUCLEOTIDE SEQUENCE [LARGE SCALE GENOMIC DNA]</scope>
</reference>
<evidence type="ECO:0000313" key="3">
    <source>
        <dbReference type="Proteomes" id="UP000231456"/>
    </source>
</evidence>
<comment type="caution">
    <text evidence="2">The sequence shown here is derived from an EMBL/GenBank/DDBJ whole genome shotgun (WGS) entry which is preliminary data.</text>
</comment>
<evidence type="ECO:0000256" key="1">
    <source>
        <dbReference type="SAM" id="MobiDB-lite"/>
    </source>
</evidence>
<dbReference type="AlphaFoldDB" id="A0A2M8F8N3"/>